<dbReference type="PRINTS" id="PR00111">
    <property type="entry name" value="ABHYDROLASE"/>
</dbReference>
<dbReference type="InterPro" id="IPR000073">
    <property type="entry name" value="AB_hydrolase_1"/>
</dbReference>
<keyword evidence="3" id="KW-1185">Reference proteome</keyword>
<reference evidence="2 3" key="1">
    <citation type="journal article" date="2009" name="Stand. Genomic Sci.">
        <title>Complete genome sequence of Pirellula staleyi type strain (ATCC 27377).</title>
        <authorList>
            <person name="Clum A."/>
            <person name="Tindall B.J."/>
            <person name="Sikorski J."/>
            <person name="Ivanova N."/>
            <person name="Mavrommatis K."/>
            <person name="Lucas S."/>
            <person name="Glavina del Rio T."/>
            <person name="Nolan M."/>
            <person name="Chen F."/>
            <person name="Tice H."/>
            <person name="Pitluck S."/>
            <person name="Cheng J.F."/>
            <person name="Chertkov O."/>
            <person name="Brettin T."/>
            <person name="Han C."/>
            <person name="Detter J.C."/>
            <person name="Kuske C."/>
            <person name="Bruce D."/>
            <person name="Goodwin L."/>
            <person name="Ovchinikova G."/>
            <person name="Pati A."/>
            <person name="Mikhailova N."/>
            <person name="Chen A."/>
            <person name="Palaniappan K."/>
            <person name="Land M."/>
            <person name="Hauser L."/>
            <person name="Chang Y.J."/>
            <person name="Jeffries C.D."/>
            <person name="Chain P."/>
            <person name="Rohde M."/>
            <person name="Goker M."/>
            <person name="Bristow J."/>
            <person name="Eisen J.A."/>
            <person name="Markowitz V."/>
            <person name="Hugenholtz P."/>
            <person name="Kyrpides N.C."/>
            <person name="Klenk H.P."/>
            <person name="Lapidus A."/>
        </authorList>
    </citation>
    <scope>NUCLEOTIDE SEQUENCE [LARGE SCALE GENOMIC DNA]</scope>
    <source>
        <strain evidence="3">ATCC 27377 / DSM 6068 / ICPB 4128</strain>
    </source>
</reference>
<dbReference type="SUPFAM" id="SSF53474">
    <property type="entry name" value="alpha/beta-Hydrolases"/>
    <property type="match status" value="1"/>
</dbReference>
<dbReference type="Gene3D" id="3.40.50.1820">
    <property type="entry name" value="alpha/beta hydrolase"/>
    <property type="match status" value="1"/>
</dbReference>
<evidence type="ECO:0000259" key="1">
    <source>
        <dbReference type="Pfam" id="PF12697"/>
    </source>
</evidence>
<organism evidence="2 3">
    <name type="scientific">Pirellula staleyi (strain ATCC 27377 / DSM 6068 / ICPB 4128)</name>
    <name type="common">Pirella staleyi</name>
    <dbReference type="NCBI Taxonomy" id="530564"/>
    <lineage>
        <taxon>Bacteria</taxon>
        <taxon>Pseudomonadati</taxon>
        <taxon>Planctomycetota</taxon>
        <taxon>Planctomycetia</taxon>
        <taxon>Pirellulales</taxon>
        <taxon>Pirellulaceae</taxon>
        <taxon>Pirellula</taxon>
    </lineage>
</organism>
<dbReference type="STRING" id="530564.Psta_4361"/>
<dbReference type="InterPro" id="IPR050266">
    <property type="entry name" value="AB_hydrolase_sf"/>
</dbReference>
<dbReference type="Proteomes" id="UP000001887">
    <property type="component" value="Chromosome"/>
</dbReference>
<keyword evidence="2" id="KW-0378">Hydrolase</keyword>
<dbReference type="eggNOG" id="COG0596">
    <property type="taxonomic scope" value="Bacteria"/>
</dbReference>
<dbReference type="InterPro" id="IPR029058">
    <property type="entry name" value="AB_hydrolase_fold"/>
</dbReference>
<name>D2R546_PIRSD</name>
<dbReference type="GO" id="GO:0016787">
    <property type="term" value="F:hydrolase activity"/>
    <property type="evidence" value="ECO:0007669"/>
    <property type="project" value="UniProtKB-KW"/>
</dbReference>
<dbReference type="PANTHER" id="PTHR43798">
    <property type="entry name" value="MONOACYLGLYCEROL LIPASE"/>
    <property type="match status" value="1"/>
</dbReference>
<dbReference type="Pfam" id="PF12697">
    <property type="entry name" value="Abhydrolase_6"/>
    <property type="match status" value="1"/>
</dbReference>
<dbReference type="HOGENOM" id="CLU_020336_13_2_0"/>
<protein>
    <submittedName>
        <fullName evidence="2">Alpha/beta hydrolase fold protein</fullName>
    </submittedName>
</protein>
<evidence type="ECO:0000313" key="2">
    <source>
        <dbReference type="EMBL" id="ADB19008.1"/>
    </source>
</evidence>
<gene>
    <name evidence="2" type="ordered locus">Psta_4361</name>
</gene>
<dbReference type="KEGG" id="psl:Psta_4361"/>
<dbReference type="OrthoDB" id="252464at2"/>
<sequence>MPSPTTSTILVAGKKTQVTTGGDGPPLLYLHSAGGETDWTKFHDLLAAKFKVIVPAHPGFASSAGLESIRDVADYAWHYVDFLKVMNLSRVPVIGFSLGAWTAVELAILRPALVEKMILVNAAGLHVPGSPMGELFTDDLTYLRNLLFFDPNSPVVKEAMPLSLDDSRILQWLKAREATARVGWNPYLHNPRLRAHLSRVECPTQVVWGRHDKLIPLAHGETYSSEIPGAQLTILEQCGHMLPFEKPEELARITTEFFSS</sequence>
<accession>D2R546</accession>
<feature type="domain" description="AB hydrolase-1" evidence="1">
    <location>
        <begin position="28"/>
        <end position="252"/>
    </location>
</feature>
<dbReference type="AlphaFoldDB" id="D2R546"/>
<evidence type="ECO:0000313" key="3">
    <source>
        <dbReference type="Proteomes" id="UP000001887"/>
    </source>
</evidence>
<proteinExistence type="predicted"/>
<dbReference type="EMBL" id="CP001848">
    <property type="protein sequence ID" value="ADB19008.1"/>
    <property type="molecule type" value="Genomic_DNA"/>
</dbReference>